<dbReference type="PROSITE" id="PS50965">
    <property type="entry name" value="NERD"/>
    <property type="match status" value="1"/>
</dbReference>
<name>A0A6H1PAB3_PRIMG</name>
<dbReference type="EMBL" id="CP051128">
    <property type="protein sequence ID" value="QIZ10478.1"/>
    <property type="molecule type" value="Genomic_DNA"/>
</dbReference>
<organism evidence="2 3">
    <name type="scientific">Priestia megaterium</name>
    <name type="common">Bacillus megaterium</name>
    <dbReference type="NCBI Taxonomy" id="1404"/>
    <lineage>
        <taxon>Bacteria</taxon>
        <taxon>Bacillati</taxon>
        <taxon>Bacillota</taxon>
        <taxon>Bacilli</taxon>
        <taxon>Bacillales</taxon>
        <taxon>Bacillaceae</taxon>
        <taxon>Priestia</taxon>
    </lineage>
</organism>
<dbReference type="Pfam" id="PF08378">
    <property type="entry name" value="NERD"/>
    <property type="match status" value="1"/>
</dbReference>
<sequence length="126" mass="14870">MSFKDRNESDEIKILRFLNSRMKLAEKDKIRFRNLVKGFEGEVMFDSLTEKLQCPSYNLNDLLLETKNGKFQLDTVMITQDPVYLFEVKNYDGDFYFEGDRFYALKRNTKIPCTNSNEANPYFASC</sequence>
<evidence type="ECO:0000313" key="2">
    <source>
        <dbReference type="EMBL" id="QIZ10478.1"/>
    </source>
</evidence>
<evidence type="ECO:0000259" key="1">
    <source>
        <dbReference type="PROSITE" id="PS50965"/>
    </source>
</evidence>
<dbReference type="InterPro" id="IPR011528">
    <property type="entry name" value="NERD"/>
</dbReference>
<reference evidence="2 3" key="1">
    <citation type="submission" date="2020-04" db="EMBL/GenBank/DDBJ databases">
        <title>Genome-Wide Identification of 5-Methylcytosine Sites in Bacterial Genomes By High-Throughput Sequencing of MspJI Restriction Fragments.</title>
        <authorList>
            <person name="Wu V."/>
        </authorList>
    </citation>
    <scope>NUCLEOTIDE SEQUENCE [LARGE SCALE GENOMIC DNA]</scope>
    <source>
        <strain evidence="2 3">S2</strain>
    </source>
</reference>
<proteinExistence type="predicted"/>
<dbReference type="Proteomes" id="UP000501868">
    <property type="component" value="Chromosome"/>
</dbReference>
<reference evidence="2 3" key="2">
    <citation type="submission" date="2020-04" db="EMBL/GenBank/DDBJ databases">
        <authorList>
            <person name="Fomenkov A."/>
            <person name="Anton B.P."/>
            <person name="Roberts R.J."/>
        </authorList>
    </citation>
    <scope>NUCLEOTIDE SEQUENCE [LARGE SCALE GENOMIC DNA]</scope>
    <source>
        <strain evidence="2 3">S2</strain>
    </source>
</reference>
<feature type="domain" description="NERD" evidence="1">
    <location>
        <begin position="37"/>
        <end position="126"/>
    </location>
</feature>
<accession>A0A6H1PAB3</accession>
<gene>
    <name evidence="2" type="ORF">HFZ78_30275</name>
</gene>
<protein>
    <submittedName>
        <fullName evidence="2">NERD domain-containing protein</fullName>
    </submittedName>
</protein>
<dbReference type="AlphaFoldDB" id="A0A6H1PAB3"/>
<evidence type="ECO:0000313" key="3">
    <source>
        <dbReference type="Proteomes" id="UP000501868"/>
    </source>
</evidence>